<keyword evidence="1" id="KW-0472">Membrane</keyword>
<proteinExistence type="predicted"/>
<name>A0A9W9DNY0_9AGAR</name>
<reference evidence="2" key="2">
    <citation type="journal article" date="2023" name="Proc. Natl. Acad. Sci. U.S.A.">
        <title>A global phylogenomic analysis of the shiitake genus Lentinula.</title>
        <authorList>
            <person name="Sierra-Patev S."/>
            <person name="Min B."/>
            <person name="Naranjo-Ortiz M."/>
            <person name="Looney B."/>
            <person name="Konkel Z."/>
            <person name="Slot J.C."/>
            <person name="Sakamoto Y."/>
            <person name="Steenwyk J.L."/>
            <person name="Rokas A."/>
            <person name="Carro J."/>
            <person name="Camarero S."/>
            <person name="Ferreira P."/>
            <person name="Molpeceres G."/>
            <person name="Ruiz-Duenas F.J."/>
            <person name="Serrano A."/>
            <person name="Henrissat B."/>
            <person name="Drula E."/>
            <person name="Hughes K.W."/>
            <person name="Mata J.L."/>
            <person name="Ishikawa N.K."/>
            <person name="Vargas-Isla R."/>
            <person name="Ushijima S."/>
            <person name="Smith C.A."/>
            <person name="Donoghue J."/>
            <person name="Ahrendt S."/>
            <person name="Andreopoulos W."/>
            <person name="He G."/>
            <person name="LaButti K."/>
            <person name="Lipzen A."/>
            <person name="Ng V."/>
            <person name="Riley R."/>
            <person name="Sandor L."/>
            <person name="Barry K."/>
            <person name="Martinez A.T."/>
            <person name="Xiao Y."/>
            <person name="Gibbons J.G."/>
            <person name="Terashima K."/>
            <person name="Grigoriev I.V."/>
            <person name="Hibbett D."/>
        </authorList>
    </citation>
    <scope>NUCLEOTIDE SEQUENCE</scope>
    <source>
        <strain evidence="2">Sp2 HRB7682 ss15</strain>
    </source>
</reference>
<evidence type="ECO:0000256" key="1">
    <source>
        <dbReference type="SAM" id="Phobius"/>
    </source>
</evidence>
<dbReference type="EMBL" id="JANVFS010000018">
    <property type="protein sequence ID" value="KAJ4477895.1"/>
    <property type="molecule type" value="Genomic_DNA"/>
</dbReference>
<protein>
    <submittedName>
        <fullName evidence="2">Uncharacterized protein</fullName>
    </submittedName>
</protein>
<accession>A0A9W9DNY0</accession>
<keyword evidence="1" id="KW-0812">Transmembrane</keyword>
<dbReference type="Proteomes" id="UP001150238">
    <property type="component" value="Unassembled WGS sequence"/>
</dbReference>
<evidence type="ECO:0000313" key="2">
    <source>
        <dbReference type="EMBL" id="KAJ4477895.1"/>
    </source>
</evidence>
<sequence length="243" mass="27580">MAPQAYTVYISSDNLKVVERTPYHYAELIRNDKLESRREVDLLVISILRSQLDCTSLPIMLSFYPLHSLLLLSLLVMFLGATAAPYNATVDIAKDLQRRKSSVDRVGMTFKRVVNAESNSPELLRKAKDVYVSETWTLVIGRDNAYRAIPDPNQPGYYKGHKFRERYAGKPITLVNFGTVERQTEAYKALADLPAVTNLLYLNEIFNYLLQMGAINGIPATWTSHYAQMLDLRGDALGHQLDY</sequence>
<reference evidence="2" key="1">
    <citation type="submission" date="2022-08" db="EMBL/GenBank/DDBJ databases">
        <authorList>
            <consortium name="DOE Joint Genome Institute"/>
            <person name="Min B."/>
            <person name="Riley R."/>
            <person name="Sierra-Patev S."/>
            <person name="Naranjo-Ortiz M."/>
            <person name="Looney B."/>
            <person name="Konkel Z."/>
            <person name="Slot J.C."/>
            <person name="Sakamoto Y."/>
            <person name="Steenwyk J.L."/>
            <person name="Rokas A."/>
            <person name="Carro J."/>
            <person name="Camarero S."/>
            <person name="Ferreira P."/>
            <person name="Molpeceres G."/>
            <person name="Ruiz-Duenas F.J."/>
            <person name="Serrano A."/>
            <person name="Henrissat B."/>
            <person name="Drula E."/>
            <person name="Hughes K.W."/>
            <person name="Mata J.L."/>
            <person name="Ishikawa N.K."/>
            <person name="Vargas-Isla R."/>
            <person name="Ushijima S."/>
            <person name="Smith C.A."/>
            <person name="Ahrendt S."/>
            <person name="Andreopoulos W."/>
            <person name="He G."/>
            <person name="Labutti K."/>
            <person name="Lipzen A."/>
            <person name="Ng V."/>
            <person name="Sandor L."/>
            <person name="Barry K."/>
            <person name="Martinez A.T."/>
            <person name="Xiao Y."/>
            <person name="Gibbons J.G."/>
            <person name="Terashima K."/>
            <person name="Hibbett D.S."/>
            <person name="Grigoriev I.V."/>
        </authorList>
    </citation>
    <scope>NUCLEOTIDE SEQUENCE</scope>
    <source>
        <strain evidence="2">Sp2 HRB7682 ss15</strain>
    </source>
</reference>
<gene>
    <name evidence="2" type="ORF">C8J55DRAFT_561466</name>
</gene>
<feature type="transmembrane region" description="Helical" evidence="1">
    <location>
        <begin position="69"/>
        <end position="90"/>
    </location>
</feature>
<comment type="caution">
    <text evidence="2">The sequence shown here is derived from an EMBL/GenBank/DDBJ whole genome shotgun (WGS) entry which is preliminary data.</text>
</comment>
<dbReference type="AlphaFoldDB" id="A0A9W9DNY0"/>
<organism evidence="2 3">
    <name type="scientific">Lentinula lateritia</name>
    <dbReference type="NCBI Taxonomy" id="40482"/>
    <lineage>
        <taxon>Eukaryota</taxon>
        <taxon>Fungi</taxon>
        <taxon>Dikarya</taxon>
        <taxon>Basidiomycota</taxon>
        <taxon>Agaricomycotina</taxon>
        <taxon>Agaricomycetes</taxon>
        <taxon>Agaricomycetidae</taxon>
        <taxon>Agaricales</taxon>
        <taxon>Marasmiineae</taxon>
        <taxon>Omphalotaceae</taxon>
        <taxon>Lentinula</taxon>
    </lineage>
</organism>
<evidence type="ECO:0000313" key="3">
    <source>
        <dbReference type="Proteomes" id="UP001150238"/>
    </source>
</evidence>
<keyword evidence="1" id="KW-1133">Transmembrane helix</keyword>